<comment type="pathway">
    <text evidence="3">Carbohydrate biosynthesis; gluconeogenesis.</text>
</comment>
<dbReference type="GO" id="GO:0006096">
    <property type="term" value="P:glycolytic process"/>
    <property type="evidence" value="ECO:0007669"/>
    <property type="project" value="UniProtKB-UniPathway"/>
</dbReference>
<gene>
    <name evidence="4" type="primary">tpiA</name>
    <name evidence="4" type="ordered locus">NAMH_0464</name>
</gene>
<sequence length="231" mass="26094">MIVAANFKMNKTRKEVEEYTKVLDVVNFGNVNVSVFPPCSALISKDYIGVQNAYPAKNGAYTGEIGLEQIKEFSINKILIGHSERRHILKESQKFIVEKFEFYKNEGFEIYYCIGEPLEVRKKGIDEVIQYLKAQLVGIDLNYERLIIAYEPVWAIGTGVSASNEEIKETHKEIKKLANRPLLYGGSVKPENVKDILSIENVDGVLVGSASLDVSNFIKMIEIAKEVQKEK</sequence>
<evidence type="ECO:0000256" key="3">
    <source>
        <dbReference type="RuleBase" id="RU363013"/>
    </source>
</evidence>
<dbReference type="OrthoDB" id="9809429at2"/>
<comment type="similarity">
    <text evidence="1 3">Belongs to the triosephosphate isomerase family.</text>
</comment>
<keyword evidence="3" id="KW-0312">Gluconeogenesis</keyword>
<dbReference type="GO" id="GO:0005829">
    <property type="term" value="C:cytosol"/>
    <property type="evidence" value="ECO:0007669"/>
    <property type="project" value="TreeGrafter"/>
</dbReference>
<organism evidence="4 5">
    <name type="scientific">Nautilia profundicola (strain ATCC BAA-1463 / DSM 18972 / AmH)</name>
    <dbReference type="NCBI Taxonomy" id="598659"/>
    <lineage>
        <taxon>Bacteria</taxon>
        <taxon>Pseudomonadati</taxon>
        <taxon>Campylobacterota</taxon>
        <taxon>Epsilonproteobacteria</taxon>
        <taxon>Nautiliales</taxon>
        <taxon>Nautiliaceae</taxon>
        <taxon>Nautilia</taxon>
    </lineage>
</organism>
<dbReference type="AlphaFoldDB" id="B9L8C4"/>
<evidence type="ECO:0000256" key="1">
    <source>
        <dbReference type="ARBA" id="ARBA00007422"/>
    </source>
</evidence>
<dbReference type="HOGENOM" id="CLU_024251_2_3_7"/>
<proteinExistence type="inferred from homology"/>
<dbReference type="InterPro" id="IPR000652">
    <property type="entry name" value="Triosephosphate_isomerase"/>
</dbReference>
<dbReference type="eggNOG" id="COG0149">
    <property type="taxonomic scope" value="Bacteria"/>
</dbReference>
<dbReference type="SUPFAM" id="SSF51351">
    <property type="entry name" value="Triosephosphate isomerase (TIM)"/>
    <property type="match status" value="1"/>
</dbReference>
<dbReference type="EC" id="5.3.1.1" evidence="3"/>
<dbReference type="InterPro" id="IPR013785">
    <property type="entry name" value="Aldolase_TIM"/>
</dbReference>
<keyword evidence="2 3" id="KW-0413">Isomerase</keyword>
<evidence type="ECO:0000313" key="5">
    <source>
        <dbReference type="Proteomes" id="UP000000448"/>
    </source>
</evidence>
<comment type="subunit">
    <text evidence="3">Homodimer.</text>
</comment>
<dbReference type="Pfam" id="PF00121">
    <property type="entry name" value="TIM"/>
    <property type="match status" value="1"/>
</dbReference>
<evidence type="ECO:0000256" key="2">
    <source>
        <dbReference type="ARBA" id="ARBA00023235"/>
    </source>
</evidence>
<evidence type="ECO:0000313" key="4">
    <source>
        <dbReference type="EMBL" id="ACM93633.1"/>
    </source>
</evidence>
<dbReference type="PANTHER" id="PTHR21139">
    <property type="entry name" value="TRIOSEPHOSPHATE ISOMERASE"/>
    <property type="match status" value="1"/>
</dbReference>
<keyword evidence="3" id="KW-0324">Glycolysis</keyword>
<dbReference type="UniPathway" id="UPA00138"/>
<dbReference type="GO" id="GO:0004807">
    <property type="term" value="F:triose-phosphate isomerase activity"/>
    <property type="evidence" value="ECO:0007669"/>
    <property type="project" value="UniProtKB-EC"/>
</dbReference>
<dbReference type="PROSITE" id="PS51440">
    <property type="entry name" value="TIM_2"/>
    <property type="match status" value="1"/>
</dbReference>
<comment type="subcellular location">
    <subcellularLocation>
        <location evidence="3">Cytoplasm</location>
    </subcellularLocation>
</comment>
<comment type="pathway">
    <text evidence="3">Carbohydrate degradation; glycolysis; D-glyceraldehyde 3-phosphate from glycerone phosphate: step 1/1.</text>
</comment>
<dbReference type="Gene3D" id="3.20.20.70">
    <property type="entry name" value="Aldolase class I"/>
    <property type="match status" value="1"/>
</dbReference>
<accession>B9L8C4</accession>
<dbReference type="NCBIfam" id="NF000728">
    <property type="entry name" value="PRK00042.3-2"/>
    <property type="match status" value="1"/>
</dbReference>
<keyword evidence="3" id="KW-0963">Cytoplasm</keyword>
<dbReference type="RefSeq" id="WP_015902685.1">
    <property type="nucleotide sequence ID" value="NC_012115.1"/>
</dbReference>
<reference evidence="4 5" key="1">
    <citation type="journal article" date="2009" name="PLoS Genet.">
        <title>Adaptations to submarine hydrothermal environments exemplified by the genome of Nautilia profundicola.</title>
        <authorList>
            <person name="Campbell B.J."/>
            <person name="Smith J.L."/>
            <person name="Hanson T.E."/>
            <person name="Klotz M.G."/>
            <person name="Stein L.Y."/>
            <person name="Lee C.K."/>
            <person name="Wu D."/>
            <person name="Robinson J.M."/>
            <person name="Khouri H.M."/>
            <person name="Eisen J.A."/>
            <person name="Cary S.C."/>
        </authorList>
    </citation>
    <scope>NUCLEOTIDE SEQUENCE [LARGE SCALE GENOMIC DNA]</scope>
    <source>
        <strain evidence="5">ATCC BAA-1463 / DSM 18972 / AmH</strain>
    </source>
</reference>
<dbReference type="GO" id="GO:0019563">
    <property type="term" value="P:glycerol catabolic process"/>
    <property type="evidence" value="ECO:0007669"/>
    <property type="project" value="TreeGrafter"/>
</dbReference>
<dbReference type="STRING" id="598659.NAMH_0464"/>
<dbReference type="Proteomes" id="UP000000448">
    <property type="component" value="Chromosome"/>
</dbReference>
<dbReference type="UniPathway" id="UPA00109">
    <property type="reaction ID" value="UER00189"/>
</dbReference>
<dbReference type="PROSITE" id="PS00171">
    <property type="entry name" value="TIM_1"/>
    <property type="match status" value="1"/>
</dbReference>
<comment type="catalytic activity">
    <reaction evidence="3">
        <text>D-glyceraldehyde 3-phosphate = dihydroxyacetone phosphate</text>
        <dbReference type="Rhea" id="RHEA:18585"/>
        <dbReference type="ChEBI" id="CHEBI:57642"/>
        <dbReference type="ChEBI" id="CHEBI:59776"/>
        <dbReference type="EC" id="5.3.1.1"/>
    </reaction>
</comment>
<dbReference type="CDD" id="cd00311">
    <property type="entry name" value="TIM"/>
    <property type="match status" value="1"/>
</dbReference>
<dbReference type="GO" id="GO:0046166">
    <property type="term" value="P:glyceraldehyde-3-phosphate biosynthetic process"/>
    <property type="evidence" value="ECO:0007669"/>
    <property type="project" value="TreeGrafter"/>
</dbReference>
<dbReference type="InterPro" id="IPR035990">
    <property type="entry name" value="TIM_sf"/>
</dbReference>
<dbReference type="PANTHER" id="PTHR21139:SF42">
    <property type="entry name" value="TRIOSEPHOSPHATE ISOMERASE"/>
    <property type="match status" value="1"/>
</dbReference>
<name>B9L8C4_NAUPA</name>
<dbReference type="EMBL" id="CP001279">
    <property type="protein sequence ID" value="ACM93633.1"/>
    <property type="molecule type" value="Genomic_DNA"/>
</dbReference>
<keyword evidence="5" id="KW-1185">Reference proteome</keyword>
<dbReference type="KEGG" id="nam:NAMH_0464"/>
<dbReference type="InterPro" id="IPR020861">
    <property type="entry name" value="Triosephosphate_isomerase_AS"/>
</dbReference>
<dbReference type="GO" id="GO:0006094">
    <property type="term" value="P:gluconeogenesis"/>
    <property type="evidence" value="ECO:0007669"/>
    <property type="project" value="UniProtKB-UniPathway"/>
</dbReference>
<protein>
    <recommendedName>
        <fullName evidence="3">Triosephosphate isomerase</fullName>
        <ecNumber evidence="3">5.3.1.1</ecNumber>
    </recommendedName>
</protein>